<evidence type="ECO:0000256" key="1">
    <source>
        <dbReference type="SAM" id="Phobius"/>
    </source>
</evidence>
<accession>A0ABW9XXR1</accession>
<keyword evidence="1" id="KW-1133">Transmembrane helix</keyword>
<protein>
    <submittedName>
        <fullName evidence="2">Uncharacterized protein</fullName>
    </submittedName>
</protein>
<organism evidence="2 3">
    <name type="scientific">Paenibacillus glycinis</name>
    <dbReference type="NCBI Taxonomy" id="2697035"/>
    <lineage>
        <taxon>Bacteria</taxon>
        <taxon>Bacillati</taxon>
        <taxon>Bacillota</taxon>
        <taxon>Bacilli</taxon>
        <taxon>Bacillales</taxon>
        <taxon>Paenibacillaceae</taxon>
        <taxon>Paenibacillus</taxon>
    </lineage>
</organism>
<dbReference type="EMBL" id="JAAAMV010000028">
    <property type="protein sequence ID" value="NBD27518.1"/>
    <property type="molecule type" value="Genomic_DNA"/>
</dbReference>
<sequence>MHIEEERTADPAVPRTRRKPSLGFVLLAIAVVLAVIVSSFALAHFLVGEAFRRLTGG</sequence>
<evidence type="ECO:0000313" key="3">
    <source>
        <dbReference type="Proteomes" id="UP000665561"/>
    </source>
</evidence>
<reference evidence="2 3" key="1">
    <citation type="submission" date="2020-01" db="EMBL/GenBank/DDBJ databases">
        <title>Paenibacillus soybeanensis sp. nov. isolated from the nodules of soybean (Glycine max(L.) Merr).</title>
        <authorList>
            <person name="Wang H."/>
        </authorList>
    </citation>
    <scope>NUCLEOTIDE SEQUENCE [LARGE SCALE GENOMIC DNA]</scope>
    <source>
        <strain evidence="2 3">T1</strain>
    </source>
</reference>
<feature type="transmembrane region" description="Helical" evidence="1">
    <location>
        <begin position="21"/>
        <end position="47"/>
    </location>
</feature>
<keyword evidence="1" id="KW-0812">Transmembrane</keyword>
<gene>
    <name evidence="2" type="ORF">GT019_26905</name>
</gene>
<keyword evidence="3" id="KW-1185">Reference proteome</keyword>
<proteinExistence type="predicted"/>
<keyword evidence="1" id="KW-0472">Membrane</keyword>
<evidence type="ECO:0000313" key="2">
    <source>
        <dbReference type="EMBL" id="NBD27518.1"/>
    </source>
</evidence>
<name>A0ABW9XXR1_9BACL</name>
<dbReference type="RefSeq" id="WP_161746541.1">
    <property type="nucleotide sequence ID" value="NZ_JAAAMV010000028.1"/>
</dbReference>
<dbReference type="Proteomes" id="UP000665561">
    <property type="component" value="Unassembled WGS sequence"/>
</dbReference>
<comment type="caution">
    <text evidence="2">The sequence shown here is derived from an EMBL/GenBank/DDBJ whole genome shotgun (WGS) entry which is preliminary data.</text>
</comment>